<sequence length="146" mass="15750">MVAVANFVRRVLENALVKELSLKHLGIDLIAANDADGYTTFPLWCDKAIVTLKIRIPGLSLKGISINAKASLNGKDFGEVTSPFSPSKLKGSILDASIVNGKLKVTDSCLENFIEFSRIIICEKECTINLTGKADVKVDFGSLGNH</sequence>
<dbReference type="Proteomes" id="UP000780801">
    <property type="component" value="Unassembled WGS sequence"/>
</dbReference>
<organism evidence="1 2">
    <name type="scientific">Lunasporangiospora selenospora</name>
    <dbReference type="NCBI Taxonomy" id="979761"/>
    <lineage>
        <taxon>Eukaryota</taxon>
        <taxon>Fungi</taxon>
        <taxon>Fungi incertae sedis</taxon>
        <taxon>Mucoromycota</taxon>
        <taxon>Mortierellomycotina</taxon>
        <taxon>Mortierellomycetes</taxon>
        <taxon>Mortierellales</taxon>
        <taxon>Mortierellaceae</taxon>
        <taxon>Lunasporangiospora</taxon>
    </lineage>
</organism>
<keyword evidence="2" id="KW-1185">Reference proteome</keyword>
<accession>A0A9P6FP74</accession>
<proteinExistence type="predicted"/>
<comment type="caution">
    <text evidence="1">The sequence shown here is derived from an EMBL/GenBank/DDBJ whole genome shotgun (WGS) entry which is preliminary data.</text>
</comment>
<evidence type="ECO:0000313" key="2">
    <source>
        <dbReference type="Proteomes" id="UP000780801"/>
    </source>
</evidence>
<evidence type="ECO:0000313" key="1">
    <source>
        <dbReference type="EMBL" id="KAF9579270.1"/>
    </source>
</evidence>
<name>A0A9P6FP74_9FUNG</name>
<gene>
    <name evidence="1" type="ORF">BGW38_004532</name>
</gene>
<reference evidence="1" key="1">
    <citation type="journal article" date="2020" name="Fungal Divers.">
        <title>Resolving the Mortierellaceae phylogeny through synthesis of multi-gene phylogenetics and phylogenomics.</title>
        <authorList>
            <person name="Vandepol N."/>
            <person name="Liber J."/>
            <person name="Desiro A."/>
            <person name="Na H."/>
            <person name="Kennedy M."/>
            <person name="Barry K."/>
            <person name="Grigoriev I.V."/>
            <person name="Miller A.N."/>
            <person name="O'Donnell K."/>
            <person name="Stajich J.E."/>
            <person name="Bonito G."/>
        </authorList>
    </citation>
    <scope>NUCLEOTIDE SEQUENCE</scope>
    <source>
        <strain evidence="1">KOD1015</strain>
    </source>
</reference>
<protein>
    <submittedName>
        <fullName evidence="1">Uncharacterized protein</fullName>
    </submittedName>
</protein>
<dbReference type="AlphaFoldDB" id="A0A9P6FP74"/>
<feature type="non-terminal residue" evidence="1">
    <location>
        <position position="1"/>
    </location>
</feature>
<dbReference type="EMBL" id="JAABOA010002899">
    <property type="protein sequence ID" value="KAF9579270.1"/>
    <property type="molecule type" value="Genomic_DNA"/>
</dbReference>